<evidence type="ECO:0000313" key="2">
    <source>
        <dbReference type="Proteomes" id="UP000814140"/>
    </source>
</evidence>
<name>A0ACB8SQ64_9AGAM</name>
<dbReference type="Proteomes" id="UP000814140">
    <property type="component" value="Unassembled WGS sequence"/>
</dbReference>
<gene>
    <name evidence="1" type="ORF">BV25DRAFT_1891455</name>
</gene>
<protein>
    <submittedName>
        <fullName evidence="1">Uncharacterized protein</fullName>
    </submittedName>
</protein>
<dbReference type="EMBL" id="MU277236">
    <property type="protein sequence ID" value="KAI0058353.1"/>
    <property type="molecule type" value="Genomic_DNA"/>
</dbReference>
<proteinExistence type="predicted"/>
<comment type="caution">
    <text evidence="1">The sequence shown here is derived from an EMBL/GenBank/DDBJ whole genome shotgun (WGS) entry which is preliminary data.</text>
</comment>
<keyword evidence="2" id="KW-1185">Reference proteome</keyword>
<reference evidence="1" key="1">
    <citation type="submission" date="2021-03" db="EMBL/GenBank/DDBJ databases">
        <authorList>
            <consortium name="DOE Joint Genome Institute"/>
            <person name="Ahrendt S."/>
            <person name="Looney B.P."/>
            <person name="Miyauchi S."/>
            <person name="Morin E."/>
            <person name="Drula E."/>
            <person name="Courty P.E."/>
            <person name="Chicoki N."/>
            <person name="Fauchery L."/>
            <person name="Kohler A."/>
            <person name="Kuo A."/>
            <person name="Labutti K."/>
            <person name="Pangilinan J."/>
            <person name="Lipzen A."/>
            <person name="Riley R."/>
            <person name="Andreopoulos W."/>
            <person name="He G."/>
            <person name="Johnson J."/>
            <person name="Barry K.W."/>
            <person name="Grigoriev I.V."/>
            <person name="Nagy L."/>
            <person name="Hibbett D."/>
            <person name="Henrissat B."/>
            <person name="Matheny P.B."/>
            <person name="Labbe J."/>
            <person name="Martin F."/>
        </authorList>
    </citation>
    <scope>NUCLEOTIDE SEQUENCE</scope>
    <source>
        <strain evidence="1">HHB10654</strain>
    </source>
</reference>
<organism evidence="1 2">
    <name type="scientific">Artomyces pyxidatus</name>
    <dbReference type="NCBI Taxonomy" id="48021"/>
    <lineage>
        <taxon>Eukaryota</taxon>
        <taxon>Fungi</taxon>
        <taxon>Dikarya</taxon>
        <taxon>Basidiomycota</taxon>
        <taxon>Agaricomycotina</taxon>
        <taxon>Agaricomycetes</taxon>
        <taxon>Russulales</taxon>
        <taxon>Auriscalpiaceae</taxon>
        <taxon>Artomyces</taxon>
    </lineage>
</organism>
<accession>A0ACB8SQ64</accession>
<reference evidence="1" key="2">
    <citation type="journal article" date="2022" name="New Phytol.">
        <title>Evolutionary transition to the ectomycorrhizal habit in the genomes of a hyperdiverse lineage of mushroom-forming fungi.</title>
        <authorList>
            <person name="Looney B."/>
            <person name="Miyauchi S."/>
            <person name="Morin E."/>
            <person name="Drula E."/>
            <person name="Courty P.E."/>
            <person name="Kohler A."/>
            <person name="Kuo A."/>
            <person name="LaButti K."/>
            <person name="Pangilinan J."/>
            <person name="Lipzen A."/>
            <person name="Riley R."/>
            <person name="Andreopoulos W."/>
            <person name="He G."/>
            <person name="Johnson J."/>
            <person name="Nolan M."/>
            <person name="Tritt A."/>
            <person name="Barry K.W."/>
            <person name="Grigoriev I.V."/>
            <person name="Nagy L.G."/>
            <person name="Hibbett D."/>
            <person name="Henrissat B."/>
            <person name="Matheny P.B."/>
            <person name="Labbe J."/>
            <person name="Martin F.M."/>
        </authorList>
    </citation>
    <scope>NUCLEOTIDE SEQUENCE</scope>
    <source>
        <strain evidence="1">HHB10654</strain>
    </source>
</reference>
<evidence type="ECO:0000313" key="1">
    <source>
        <dbReference type="EMBL" id="KAI0058353.1"/>
    </source>
</evidence>
<sequence length="984" mass="108266">MLLRYGGQVVEGESEIVVADPRKAEGFKRPIPQRPPRSELYETHYEYDANSAGPAPPTAVLVTNISPLTPSQQIRRHFSVHGTVVAFEPQIDKATGGALGIVFIKYSSHAEAQRCVEKEHRNKLGLGMVSSINNGEGQEMKVVFDGERKTLVAVMRELDDRRRRQERAVKAQKEREEKRADNTVRATPASSSGTPLPAALSSWRPPHPAHLPFAPHLRPSSGTPSSPTVSSLPAPGPNLPPKPATPSNTQMNSFPGAGPLQPMAPRVRRPPQTLVRARLSVTQPATARVLPMAESASSSSTPLPPRGRFHSTRIVDHYSPMQISRSPSPVSRKPGQSSRSAQQRQREIVVEELSKNGFDHVRIDGQGGILGGAVSEEDVKQFLRGFQFDKILRDHVAWYVTFPAAGTARRAAMVLGTRTLANHTVSVSIHPPPTASSAAPVKSTWTDDELIQQATELITKELKQLLEKDVRDQLVGVRFKRLVADHRKGDNSGAPSFEIRGLKGLSFKKANKRAREVVKPVAPEVPEMGVEVPAEEKAVDDEEVVARPKKKRKKEHVKVVLEDIESEDDVVEDRKRATSVVVEEPAVEEPLVEEPVMKKVKLDVAEDGVEEVVPTKKGVAKKSKKGAHAVKTVEEEPVDQFVVPEDLDFDIPAVTHLHVTPDLASPPSSPAHTPQRPPLSPVHKLHRPPPGISPAPDPFEEGICEDDEDMFYARLALAEAAGLDIHSLLPSPAPAPDSDAPPPFRVHVTGSARTEGYYKISHAEKSAYVAQYASRSTAADTVEEKPAQQPKQTMTSSRSNRANARRQAQGLEEINQVQRAMALSKGETAAAELSIKFNQLQTRKKHLRFARSPIHDWGLYAMERISRGEMVIEYVGEVIRAQVADKREKAYERQGIGSSYLFRIDEDLVVDATKKGNLGRLINHSCDPNCTAKIITINGEKKIVIYAKQDIELGDEITYDYHFPIEQDKIPCLCGSAKCRGYLN</sequence>